<dbReference type="Proteomes" id="UP001319180">
    <property type="component" value="Unassembled WGS sequence"/>
</dbReference>
<dbReference type="SUPFAM" id="SSF48452">
    <property type="entry name" value="TPR-like"/>
    <property type="match status" value="1"/>
</dbReference>
<dbReference type="Gene3D" id="1.25.40.10">
    <property type="entry name" value="Tetratricopeptide repeat domain"/>
    <property type="match status" value="1"/>
</dbReference>
<dbReference type="EMBL" id="JAHESC010000009">
    <property type="protein sequence ID" value="MBT1686520.1"/>
    <property type="molecule type" value="Genomic_DNA"/>
</dbReference>
<reference evidence="1 2" key="1">
    <citation type="submission" date="2021-05" db="EMBL/GenBank/DDBJ databases">
        <title>A Polyphasic approach of four new species of the genus Ohtaekwangia: Ohtaekwangia histidinii sp. nov., Ohtaekwangia cretensis sp. nov., Ohtaekwangia indiensis sp. nov., Ohtaekwangia reichenbachii sp. nov. from diverse environment.</title>
        <authorList>
            <person name="Octaviana S."/>
        </authorList>
    </citation>
    <scope>NUCLEOTIDE SEQUENCE [LARGE SCALE GENOMIC DNA]</scope>
    <source>
        <strain evidence="1 2">PWU37</strain>
    </source>
</reference>
<protein>
    <submittedName>
        <fullName evidence="1">Tetratricopeptide repeat protein</fullName>
    </submittedName>
</protein>
<name>A0AAP2D9E6_9BACT</name>
<dbReference type="RefSeq" id="WP_254089758.1">
    <property type="nucleotide sequence ID" value="NZ_JAHESC010000009.1"/>
</dbReference>
<accession>A0AAP2D9E6</accession>
<evidence type="ECO:0000313" key="2">
    <source>
        <dbReference type="Proteomes" id="UP001319180"/>
    </source>
</evidence>
<gene>
    <name evidence="1" type="ORF">KK078_08140</name>
</gene>
<organism evidence="1 2">
    <name type="scientific">Dawidia soli</name>
    <dbReference type="NCBI Taxonomy" id="2782352"/>
    <lineage>
        <taxon>Bacteria</taxon>
        <taxon>Pseudomonadati</taxon>
        <taxon>Bacteroidota</taxon>
        <taxon>Cytophagia</taxon>
        <taxon>Cytophagales</taxon>
        <taxon>Chryseotaleaceae</taxon>
        <taxon>Dawidia</taxon>
    </lineage>
</organism>
<comment type="caution">
    <text evidence="1">The sequence shown here is derived from an EMBL/GenBank/DDBJ whole genome shotgun (WGS) entry which is preliminary data.</text>
</comment>
<keyword evidence="2" id="KW-1185">Reference proteome</keyword>
<sequence length="103" mass="12028">MTRLEQLRKFLEDDPGDPFNIYALALEYQKTDHSIALRLFKQLVLEHPDYLATYYHLGKLYQSLEQKDNAIKVFNAGVEKARAQRNSKGLQELQNALQEVLFD</sequence>
<dbReference type="InterPro" id="IPR011990">
    <property type="entry name" value="TPR-like_helical_dom_sf"/>
</dbReference>
<dbReference type="AlphaFoldDB" id="A0AAP2D9E6"/>
<dbReference type="Pfam" id="PF14559">
    <property type="entry name" value="TPR_19"/>
    <property type="match status" value="1"/>
</dbReference>
<evidence type="ECO:0000313" key="1">
    <source>
        <dbReference type="EMBL" id="MBT1686520.1"/>
    </source>
</evidence>
<proteinExistence type="predicted"/>